<organism evidence="3 4">
    <name type="scientific">Terrisporobacter mayombei</name>
    <dbReference type="NCBI Taxonomy" id="1541"/>
    <lineage>
        <taxon>Bacteria</taxon>
        <taxon>Bacillati</taxon>
        <taxon>Bacillota</taxon>
        <taxon>Clostridia</taxon>
        <taxon>Peptostreptococcales</taxon>
        <taxon>Peptostreptococcaceae</taxon>
        <taxon>Terrisporobacter</taxon>
    </lineage>
</organism>
<dbReference type="PROSITE" id="PS50943">
    <property type="entry name" value="HTH_CROC1"/>
    <property type="match status" value="1"/>
</dbReference>
<dbReference type="RefSeq" id="WP_228106301.1">
    <property type="nucleotide sequence ID" value="NZ_CP101637.1"/>
</dbReference>
<dbReference type="EMBL" id="CP101637">
    <property type="protein sequence ID" value="WMT79814.1"/>
    <property type="molecule type" value="Genomic_DNA"/>
</dbReference>
<accession>A0ABY9PWP2</accession>
<dbReference type="PANTHER" id="PTHR46558">
    <property type="entry name" value="TRACRIPTIONAL REGULATORY PROTEIN-RELATED-RELATED"/>
    <property type="match status" value="1"/>
</dbReference>
<dbReference type="PANTHER" id="PTHR46558:SF11">
    <property type="entry name" value="HTH-TYPE TRANSCRIPTIONAL REGULATOR XRE"/>
    <property type="match status" value="1"/>
</dbReference>
<proteinExistence type="predicted"/>
<sequence length="66" mass="7430">MKLEIGQVIYKLRKEKNITQEALAKTVGVSVAAVSKWESNNSYPDIALLPSIARFFNTSIDKLLNY</sequence>
<dbReference type="SMART" id="SM00530">
    <property type="entry name" value="HTH_XRE"/>
    <property type="match status" value="1"/>
</dbReference>
<feature type="domain" description="HTH cro/C1-type" evidence="2">
    <location>
        <begin position="9"/>
        <end position="63"/>
    </location>
</feature>
<dbReference type="InterPro" id="IPR010982">
    <property type="entry name" value="Lambda_DNA-bd_dom_sf"/>
</dbReference>
<keyword evidence="4" id="KW-1185">Reference proteome</keyword>
<evidence type="ECO:0000256" key="1">
    <source>
        <dbReference type="ARBA" id="ARBA00023125"/>
    </source>
</evidence>
<dbReference type="Proteomes" id="UP001235030">
    <property type="component" value="Chromosome"/>
</dbReference>
<dbReference type="SUPFAM" id="SSF47413">
    <property type="entry name" value="lambda repressor-like DNA-binding domains"/>
    <property type="match status" value="1"/>
</dbReference>
<evidence type="ECO:0000313" key="4">
    <source>
        <dbReference type="Proteomes" id="UP001235030"/>
    </source>
</evidence>
<keyword evidence="1" id="KW-0238">DNA-binding</keyword>
<dbReference type="InterPro" id="IPR001387">
    <property type="entry name" value="Cro/C1-type_HTH"/>
</dbReference>
<name>A0ABY9PWP2_9FIRM</name>
<protein>
    <submittedName>
        <fullName evidence="3">HTH-type transcriptional activator BcrR</fullName>
    </submittedName>
</protein>
<dbReference type="CDD" id="cd00093">
    <property type="entry name" value="HTH_XRE"/>
    <property type="match status" value="1"/>
</dbReference>
<evidence type="ECO:0000259" key="2">
    <source>
        <dbReference type="PROSITE" id="PS50943"/>
    </source>
</evidence>
<reference evidence="3 4" key="1">
    <citation type="submission" date="2022-07" db="EMBL/GenBank/DDBJ databases">
        <title>Genome sequence of Terrisporobacter mayombei DSM6539.</title>
        <authorList>
            <person name="Boeer T."/>
            <person name="Bengelsdorf F.R."/>
            <person name="Daniel R."/>
            <person name="Poehlein A."/>
        </authorList>
    </citation>
    <scope>NUCLEOTIDE SEQUENCE [LARGE SCALE GENOMIC DNA]</scope>
    <source>
        <strain evidence="3 4">DSM 6539</strain>
    </source>
</reference>
<dbReference type="Gene3D" id="1.10.260.40">
    <property type="entry name" value="lambda repressor-like DNA-binding domains"/>
    <property type="match status" value="1"/>
</dbReference>
<gene>
    <name evidence="3" type="primary">bcrR</name>
    <name evidence="3" type="ORF">TEMA_00830</name>
</gene>
<evidence type="ECO:0000313" key="3">
    <source>
        <dbReference type="EMBL" id="WMT79814.1"/>
    </source>
</evidence>
<dbReference type="Pfam" id="PF01381">
    <property type="entry name" value="HTH_3"/>
    <property type="match status" value="1"/>
</dbReference>